<reference evidence="1" key="1">
    <citation type="submission" date="2019-07" db="EMBL/GenBank/DDBJ databases">
        <authorList>
            <person name="Dittberner H."/>
        </authorList>
    </citation>
    <scope>NUCLEOTIDE SEQUENCE [LARGE SCALE GENOMIC DNA]</scope>
</reference>
<keyword evidence="2" id="KW-1185">Reference proteome</keyword>
<gene>
    <name evidence="1" type="ORF">ANE_LOCUS5105</name>
</gene>
<proteinExistence type="predicted"/>
<evidence type="ECO:0000313" key="2">
    <source>
        <dbReference type="Proteomes" id="UP000489600"/>
    </source>
</evidence>
<sequence>MKKSIAILSSAKRFFFSIRKGILNLILSRSRNHARESPSVVAEHKQSYVHVNFGFSEQETHRFDDLTIAVIVHRTAGAKFGDVVGFTEILGSSLSRSDLCNVWLHIVLDVDVGQSCLVLRFSDDSFTTSFITTIGEVVDACNQHLKRVMDLLVKHEYLLKHLQIHSSYSASGIYLFRS</sequence>
<dbReference type="EMBL" id="CABITT030000002">
    <property type="protein sequence ID" value="VVA94660.1"/>
    <property type="molecule type" value="Genomic_DNA"/>
</dbReference>
<accession>A0A565B011</accession>
<organism evidence="1 2">
    <name type="scientific">Arabis nemorensis</name>
    <dbReference type="NCBI Taxonomy" id="586526"/>
    <lineage>
        <taxon>Eukaryota</taxon>
        <taxon>Viridiplantae</taxon>
        <taxon>Streptophyta</taxon>
        <taxon>Embryophyta</taxon>
        <taxon>Tracheophyta</taxon>
        <taxon>Spermatophyta</taxon>
        <taxon>Magnoliopsida</taxon>
        <taxon>eudicotyledons</taxon>
        <taxon>Gunneridae</taxon>
        <taxon>Pentapetalae</taxon>
        <taxon>rosids</taxon>
        <taxon>malvids</taxon>
        <taxon>Brassicales</taxon>
        <taxon>Brassicaceae</taxon>
        <taxon>Arabideae</taxon>
        <taxon>Arabis</taxon>
    </lineage>
</organism>
<dbReference type="AlphaFoldDB" id="A0A565B011"/>
<name>A0A565B011_9BRAS</name>
<dbReference type="Proteomes" id="UP000489600">
    <property type="component" value="Unassembled WGS sequence"/>
</dbReference>
<comment type="caution">
    <text evidence="1">The sequence shown here is derived from an EMBL/GenBank/DDBJ whole genome shotgun (WGS) entry which is preliminary data.</text>
</comment>
<protein>
    <submittedName>
        <fullName evidence="1">Uncharacterized protein</fullName>
    </submittedName>
</protein>
<evidence type="ECO:0000313" key="1">
    <source>
        <dbReference type="EMBL" id="VVA94660.1"/>
    </source>
</evidence>